<sequence length="173" mass="19381">MPCEENGIVYDTSVPYCPETNGRIEREIGTIKDCARTLLIAANLPSKLWAEAVATTVYIHNRLVDKQSPTITAHESITGNKPSLAHARVFGCTAYSHVPHQRRRAWDPKGIKCVMVGYGGKDRKYKLYNPATNEVFEDRNVRFVEYKTEQISISTTVDPVQETPKQDVPSSQG</sequence>
<evidence type="ECO:0000256" key="9">
    <source>
        <dbReference type="ARBA" id="ARBA00023172"/>
    </source>
</evidence>
<dbReference type="EMBL" id="CAJVCH010525371">
    <property type="protein sequence ID" value="CAG7822115.1"/>
    <property type="molecule type" value="Genomic_DNA"/>
</dbReference>
<evidence type="ECO:0000256" key="4">
    <source>
        <dbReference type="ARBA" id="ARBA00022801"/>
    </source>
</evidence>
<keyword evidence="8" id="KW-0808">Transferase</keyword>
<keyword evidence="9" id="KW-0233">DNA recombination</keyword>
<keyword evidence="6" id="KW-0229">DNA integration</keyword>
<dbReference type="Pfam" id="PF25597">
    <property type="entry name" value="SH3_retrovirus"/>
    <property type="match status" value="1"/>
</dbReference>
<keyword evidence="5" id="KW-0460">Magnesium</keyword>
<dbReference type="GO" id="GO:0006310">
    <property type="term" value="P:DNA recombination"/>
    <property type="evidence" value="ECO:0007669"/>
    <property type="project" value="UniProtKB-KW"/>
</dbReference>
<dbReference type="GO" id="GO:0016787">
    <property type="term" value="F:hydrolase activity"/>
    <property type="evidence" value="ECO:0007669"/>
    <property type="project" value="UniProtKB-KW"/>
</dbReference>
<evidence type="ECO:0000256" key="1">
    <source>
        <dbReference type="ARBA" id="ARBA00022722"/>
    </source>
</evidence>
<proteinExistence type="predicted"/>
<dbReference type="InterPro" id="IPR039537">
    <property type="entry name" value="Retrotran_Ty1/copia-like"/>
</dbReference>
<keyword evidence="2" id="KW-0479">Metal-binding</keyword>
<dbReference type="PROSITE" id="PS50994">
    <property type="entry name" value="INTEGRASE"/>
    <property type="match status" value="1"/>
</dbReference>
<reference evidence="11" key="1">
    <citation type="submission" date="2021-06" db="EMBL/GenBank/DDBJ databases">
        <authorList>
            <person name="Hodson N. C."/>
            <person name="Mongue J. A."/>
            <person name="Jaron S. K."/>
        </authorList>
    </citation>
    <scope>NUCLEOTIDE SEQUENCE</scope>
</reference>
<keyword evidence="4" id="KW-0378">Hydrolase</keyword>
<gene>
    <name evidence="11" type="ORF">AFUS01_LOCUS32406</name>
</gene>
<dbReference type="InterPro" id="IPR001584">
    <property type="entry name" value="Integrase_cat-core"/>
</dbReference>
<keyword evidence="1" id="KW-0540">Nuclease</keyword>
<keyword evidence="12" id="KW-1185">Reference proteome</keyword>
<accession>A0A8J2KZ73</accession>
<feature type="non-terminal residue" evidence="11">
    <location>
        <position position="1"/>
    </location>
</feature>
<evidence type="ECO:0000313" key="12">
    <source>
        <dbReference type="Proteomes" id="UP000708208"/>
    </source>
</evidence>
<keyword evidence="3" id="KW-0255">Endonuclease</keyword>
<protein>
    <recommendedName>
        <fullName evidence="10">Integrase catalytic domain-containing protein</fullName>
    </recommendedName>
</protein>
<evidence type="ECO:0000256" key="3">
    <source>
        <dbReference type="ARBA" id="ARBA00022759"/>
    </source>
</evidence>
<dbReference type="Proteomes" id="UP000708208">
    <property type="component" value="Unassembled WGS sequence"/>
</dbReference>
<evidence type="ECO:0000313" key="11">
    <source>
        <dbReference type="EMBL" id="CAG7822115.1"/>
    </source>
</evidence>
<evidence type="ECO:0000256" key="8">
    <source>
        <dbReference type="ARBA" id="ARBA00022932"/>
    </source>
</evidence>
<keyword evidence="8" id="KW-0548">Nucleotidyltransferase</keyword>
<name>A0A8J2KZ73_9HEXA</name>
<dbReference type="PANTHER" id="PTHR42648">
    <property type="entry name" value="TRANSPOSASE, PUTATIVE-RELATED"/>
    <property type="match status" value="1"/>
</dbReference>
<dbReference type="AlphaFoldDB" id="A0A8J2KZ73"/>
<dbReference type="GO" id="GO:0015074">
    <property type="term" value="P:DNA integration"/>
    <property type="evidence" value="ECO:0007669"/>
    <property type="project" value="UniProtKB-KW"/>
</dbReference>
<dbReference type="PANTHER" id="PTHR42648:SF11">
    <property type="entry name" value="TRANSPOSON TY4-P GAG-POL POLYPROTEIN"/>
    <property type="match status" value="1"/>
</dbReference>
<evidence type="ECO:0000256" key="5">
    <source>
        <dbReference type="ARBA" id="ARBA00022842"/>
    </source>
</evidence>
<feature type="domain" description="Integrase catalytic" evidence="10">
    <location>
        <begin position="1"/>
        <end position="90"/>
    </location>
</feature>
<dbReference type="GO" id="GO:0003964">
    <property type="term" value="F:RNA-directed DNA polymerase activity"/>
    <property type="evidence" value="ECO:0007669"/>
    <property type="project" value="UniProtKB-KW"/>
</dbReference>
<keyword evidence="8" id="KW-0239">DNA-directed DNA polymerase</keyword>
<evidence type="ECO:0000256" key="7">
    <source>
        <dbReference type="ARBA" id="ARBA00022918"/>
    </source>
</evidence>
<evidence type="ECO:0000259" key="10">
    <source>
        <dbReference type="PROSITE" id="PS50994"/>
    </source>
</evidence>
<dbReference type="GO" id="GO:0004519">
    <property type="term" value="F:endonuclease activity"/>
    <property type="evidence" value="ECO:0007669"/>
    <property type="project" value="UniProtKB-KW"/>
</dbReference>
<evidence type="ECO:0000256" key="6">
    <source>
        <dbReference type="ARBA" id="ARBA00022908"/>
    </source>
</evidence>
<evidence type="ECO:0000256" key="2">
    <source>
        <dbReference type="ARBA" id="ARBA00022723"/>
    </source>
</evidence>
<dbReference type="GO" id="GO:0003887">
    <property type="term" value="F:DNA-directed DNA polymerase activity"/>
    <property type="evidence" value="ECO:0007669"/>
    <property type="project" value="UniProtKB-KW"/>
</dbReference>
<dbReference type="GO" id="GO:0046872">
    <property type="term" value="F:metal ion binding"/>
    <property type="evidence" value="ECO:0007669"/>
    <property type="project" value="UniProtKB-KW"/>
</dbReference>
<comment type="caution">
    <text evidence="11">The sequence shown here is derived from an EMBL/GenBank/DDBJ whole genome shotgun (WGS) entry which is preliminary data.</text>
</comment>
<dbReference type="OrthoDB" id="413361at2759"/>
<dbReference type="InterPro" id="IPR057670">
    <property type="entry name" value="SH3_retrovirus"/>
</dbReference>
<organism evidence="11 12">
    <name type="scientific">Allacma fusca</name>
    <dbReference type="NCBI Taxonomy" id="39272"/>
    <lineage>
        <taxon>Eukaryota</taxon>
        <taxon>Metazoa</taxon>
        <taxon>Ecdysozoa</taxon>
        <taxon>Arthropoda</taxon>
        <taxon>Hexapoda</taxon>
        <taxon>Collembola</taxon>
        <taxon>Symphypleona</taxon>
        <taxon>Sminthuridae</taxon>
        <taxon>Allacma</taxon>
    </lineage>
</organism>
<keyword evidence="7" id="KW-0695">RNA-directed DNA polymerase</keyword>